<keyword evidence="6" id="KW-1185">Reference proteome</keyword>
<evidence type="ECO:0000259" key="4">
    <source>
        <dbReference type="PROSITE" id="PS01124"/>
    </source>
</evidence>
<dbReference type="InterPro" id="IPR029016">
    <property type="entry name" value="GAF-like_dom_sf"/>
</dbReference>
<evidence type="ECO:0000256" key="1">
    <source>
        <dbReference type="ARBA" id="ARBA00023015"/>
    </source>
</evidence>
<dbReference type="InterPro" id="IPR018060">
    <property type="entry name" value="HTH_AraC"/>
</dbReference>
<dbReference type="PROSITE" id="PS00041">
    <property type="entry name" value="HTH_ARAC_FAMILY_1"/>
    <property type="match status" value="1"/>
</dbReference>
<dbReference type="Pfam" id="PF12833">
    <property type="entry name" value="HTH_18"/>
    <property type="match status" value="1"/>
</dbReference>
<dbReference type="InterPro" id="IPR003018">
    <property type="entry name" value="GAF"/>
</dbReference>
<dbReference type="PROSITE" id="PS01124">
    <property type="entry name" value="HTH_ARAC_FAMILY_2"/>
    <property type="match status" value="1"/>
</dbReference>
<sequence length="451" mass="49515">MGLLERSASSLDTIAGHAEHVYSVAEGAAPPLGIQPVSSSWQRSAKKHGLDPLDSQAPRILTPAELKHFREPLDKLIFTARQEIDELYEVVREAGYTVLLCDSSGVAVAHRGENALASQFQYWGTWLGGVWSEEVEGTNGIGTVIAEERPVTVHRSQHFRSRHINLSCSGAPVFGVDGRLIAVLDVSAIDPELSERAHALTGVLTVRSARAIEERFFREQFRREWIVAVAPPEGGASDMLLAVAGNQRIVGANRAARTSLMLDDRGLHAGTSLWSIFERNIDLFRRQDPTDIAARLLIAGSNDSRPALVTPPGHPMTDANLHTRPRLGSIDISKLPPAPQAQGGLSPGAMRRVREFVEVHLGESIDLSTLAGVAGLSVHHFARQFKQSAGMPPHAYLTQKRIERAQEMLVQTDLPLAEIAFAVGFFDQGHLARHFRHMLGTTPREFRWSQR</sequence>
<dbReference type="EMBL" id="VSTH01000038">
    <property type="protein sequence ID" value="TYO66242.1"/>
    <property type="molecule type" value="Genomic_DNA"/>
</dbReference>
<dbReference type="InterPro" id="IPR018062">
    <property type="entry name" value="HTH_AraC-typ_CS"/>
</dbReference>
<keyword evidence="2" id="KW-0238">DNA-binding</keyword>
<name>A0A5S4YQN3_9BRAD</name>
<dbReference type="PANTHER" id="PTHR46796">
    <property type="entry name" value="HTH-TYPE TRANSCRIPTIONAL ACTIVATOR RHAS-RELATED"/>
    <property type="match status" value="1"/>
</dbReference>
<organism evidence="5 6">
    <name type="scientific">Bradyrhizobium hipponense</name>
    <dbReference type="NCBI Taxonomy" id="2605638"/>
    <lineage>
        <taxon>Bacteria</taxon>
        <taxon>Pseudomonadati</taxon>
        <taxon>Pseudomonadota</taxon>
        <taxon>Alphaproteobacteria</taxon>
        <taxon>Hyphomicrobiales</taxon>
        <taxon>Nitrobacteraceae</taxon>
        <taxon>Bradyrhizobium</taxon>
    </lineage>
</organism>
<evidence type="ECO:0000256" key="3">
    <source>
        <dbReference type="ARBA" id="ARBA00023163"/>
    </source>
</evidence>
<dbReference type="InterPro" id="IPR009057">
    <property type="entry name" value="Homeodomain-like_sf"/>
</dbReference>
<accession>A0A5S4YQN3</accession>
<evidence type="ECO:0000313" key="6">
    <source>
        <dbReference type="Proteomes" id="UP000324797"/>
    </source>
</evidence>
<dbReference type="SMART" id="SM00342">
    <property type="entry name" value="HTH_ARAC"/>
    <property type="match status" value="1"/>
</dbReference>
<gene>
    <name evidence="5" type="ORF">FXV83_11945</name>
</gene>
<dbReference type="AlphaFoldDB" id="A0A5S4YQN3"/>
<dbReference type="InterPro" id="IPR050204">
    <property type="entry name" value="AraC_XylS_family_regulators"/>
</dbReference>
<evidence type="ECO:0000313" key="5">
    <source>
        <dbReference type="EMBL" id="TYO66242.1"/>
    </source>
</evidence>
<dbReference type="Proteomes" id="UP000324797">
    <property type="component" value="Unassembled WGS sequence"/>
</dbReference>
<evidence type="ECO:0000256" key="2">
    <source>
        <dbReference type="ARBA" id="ARBA00023125"/>
    </source>
</evidence>
<dbReference type="GO" id="GO:0003700">
    <property type="term" value="F:DNA-binding transcription factor activity"/>
    <property type="evidence" value="ECO:0007669"/>
    <property type="project" value="InterPro"/>
</dbReference>
<dbReference type="RefSeq" id="WP_148739375.1">
    <property type="nucleotide sequence ID" value="NZ_VSTH01000038.1"/>
</dbReference>
<dbReference type="Gene3D" id="1.10.10.60">
    <property type="entry name" value="Homeodomain-like"/>
    <property type="match status" value="2"/>
</dbReference>
<comment type="caution">
    <text evidence="5">The sequence shown here is derived from an EMBL/GenBank/DDBJ whole genome shotgun (WGS) entry which is preliminary data.</text>
</comment>
<dbReference type="SUPFAM" id="SSF46689">
    <property type="entry name" value="Homeodomain-like"/>
    <property type="match status" value="2"/>
</dbReference>
<proteinExistence type="predicted"/>
<reference evidence="5 6" key="1">
    <citation type="submission" date="2019-08" db="EMBL/GenBank/DDBJ databases">
        <title>Bradyrhizobium hipponensis sp. nov., a rhizobium isolated from a Lupinus angustifolius root nodule in Tunisia.</title>
        <authorList>
            <person name="Off K."/>
            <person name="Rejili M."/>
            <person name="Mars M."/>
            <person name="Brachmann A."/>
            <person name="Marin M."/>
        </authorList>
    </citation>
    <scope>NUCLEOTIDE SEQUENCE [LARGE SCALE GENOMIC DNA]</scope>
    <source>
        <strain evidence="6">aSej3</strain>
    </source>
</reference>
<keyword evidence="1" id="KW-0805">Transcription regulation</keyword>
<dbReference type="SUPFAM" id="SSF55781">
    <property type="entry name" value="GAF domain-like"/>
    <property type="match status" value="1"/>
</dbReference>
<dbReference type="Pfam" id="PF01590">
    <property type="entry name" value="GAF"/>
    <property type="match status" value="1"/>
</dbReference>
<dbReference type="GO" id="GO:0043565">
    <property type="term" value="F:sequence-specific DNA binding"/>
    <property type="evidence" value="ECO:0007669"/>
    <property type="project" value="InterPro"/>
</dbReference>
<feature type="domain" description="HTH araC/xylS-type" evidence="4">
    <location>
        <begin position="351"/>
        <end position="449"/>
    </location>
</feature>
<keyword evidence="3" id="KW-0804">Transcription</keyword>
<protein>
    <submittedName>
        <fullName evidence="5">Helix-turn-helix domain-containing protein</fullName>
    </submittedName>
</protein>
<dbReference type="Gene3D" id="3.30.450.40">
    <property type="match status" value="1"/>
</dbReference>